<sequence length="379" mass="44191">MSIMNLMGIYHSFLLKKWYVLLYVLALIGLILAALLWFNTHQQKETILQLGIVDQDQTTETNMILQAVGKGEEFSNQFKLKPFTNEEAKQALENHKIDGYIVLKEGMTKAFYKNGELPIHVYTYDETSVQSIVIQQLADSVYSRLMLAESGILTFAEFQKKATDEEFVSMMIRLLVTGLDRQGAFEVEEVKTYQLSTYVLVSAYFLSILIIYWTVSTLLHMNTSQALQQRLRLYPFVQERLILSRGLFATTVTVLFSIIMTICIVPFTAFEAYNSLYLITTLLSYILSIFFLFTLCEWVRFSIGKWLILLYLLVFSGAVIPTLYTQQWHMKENLFAQVFQRILDLLHENYITDFTFVFYIQISSIVLIWCVVLVWRKYR</sequence>
<evidence type="ECO:0000256" key="1">
    <source>
        <dbReference type="ARBA" id="ARBA00004141"/>
    </source>
</evidence>
<keyword evidence="3 5" id="KW-1133">Transmembrane helix</keyword>
<keyword evidence="8" id="KW-1185">Reference proteome</keyword>
<protein>
    <submittedName>
        <fullName evidence="7">ABC transporter permease</fullName>
    </submittedName>
</protein>
<dbReference type="RefSeq" id="WP_068455959.1">
    <property type="nucleotide sequence ID" value="NZ_JALKQX010000004.1"/>
</dbReference>
<evidence type="ECO:0000313" key="8">
    <source>
        <dbReference type="Proteomes" id="UP001398420"/>
    </source>
</evidence>
<gene>
    <name evidence="7" type="ORF">AAF454_04510</name>
</gene>
<feature type="transmembrane region" description="Helical" evidence="5">
    <location>
        <begin position="242"/>
        <end position="270"/>
    </location>
</feature>
<feature type="transmembrane region" description="Helical" evidence="5">
    <location>
        <begin position="20"/>
        <end position="38"/>
    </location>
</feature>
<organism evidence="7 8">
    <name type="scientific">Kurthia gibsonii</name>
    <dbReference type="NCBI Taxonomy" id="33946"/>
    <lineage>
        <taxon>Bacteria</taxon>
        <taxon>Bacillati</taxon>
        <taxon>Bacillota</taxon>
        <taxon>Bacilli</taxon>
        <taxon>Bacillales</taxon>
        <taxon>Caryophanaceae</taxon>
        <taxon>Kurthia</taxon>
    </lineage>
</organism>
<feature type="transmembrane region" description="Helical" evidence="5">
    <location>
        <begin position="198"/>
        <end position="221"/>
    </location>
</feature>
<accession>A0ABU9LKM9</accession>
<reference evidence="7 8" key="1">
    <citation type="submission" date="2024-04" db="EMBL/GenBank/DDBJ databases">
        <authorList>
            <person name="Wu Y.S."/>
            <person name="Zhang L."/>
        </authorList>
    </citation>
    <scope>NUCLEOTIDE SEQUENCE [LARGE SCALE GENOMIC DNA]</scope>
    <source>
        <strain evidence="7 8">KG-01</strain>
    </source>
</reference>
<evidence type="ECO:0000256" key="3">
    <source>
        <dbReference type="ARBA" id="ARBA00022989"/>
    </source>
</evidence>
<keyword evidence="4 5" id="KW-0472">Membrane</keyword>
<feature type="transmembrane region" description="Helical" evidence="5">
    <location>
        <begin position="276"/>
        <end position="299"/>
    </location>
</feature>
<dbReference type="Pfam" id="PF12698">
    <property type="entry name" value="ABC2_membrane_3"/>
    <property type="match status" value="1"/>
</dbReference>
<feature type="transmembrane region" description="Helical" evidence="5">
    <location>
        <begin position="306"/>
        <end position="324"/>
    </location>
</feature>
<proteinExistence type="predicted"/>
<dbReference type="InterPro" id="IPR013525">
    <property type="entry name" value="ABC2_TM"/>
</dbReference>
<feature type="domain" description="ABC-2 type transporter transmembrane" evidence="6">
    <location>
        <begin position="18"/>
        <end position="347"/>
    </location>
</feature>
<dbReference type="Proteomes" id="UP001398420">
    <property type="component" value="Unassembled WGS sequence"/>
</dbReference>
<feature type="transmembrane region" description="Helical" evidence="5">
    <location>
        <begin position="356"/>
        <end position="375"/>
    </location>
</feature>
<evidence type="ECO:0000313" key="7">
    <source>
        <dbReference type="EMBL" id="MEL5987670.1"/>
    </source>
</evidence>
<evidence type="ECO:0000259" key="6">
    <source>
        <dbReference type="Pfam" id="PF12698"/>
    </source>
</evidence>
<keyword evidence="2 5" id="KW-0812">Transmembrane</keyword>
<comment type="subcellular location">
    <subcellularLocation>
        <location evidence="1">Membrane</location>
        <topology evidence="1">Multi-pass membrane protein</topology>
    </subcellularLocation>
</comment>
<evidence type="ECO:0000256" key="5">
    <source>
        <dbReference type="SAM" id="Phobius"/>
    </source>
</evidence>
<evidence type="ECO:0000256" key="2">
    <source>
        <dbReference type="ARBA" id="ARBA00022692"/>
    </source>
</evidence>
<dbReference type="EMBL" id="JBCEWA010000003">
    <property type="protein sequence ID" value="MEL5987670.1"/>
    <property type="molecule type" value="Genomic_DNA"/>
</dbReference>
<evidence type="ECO:0000256" key="4">
    <source>
        <dbReference type="ARBA" id="ARBA00023136"/>
    </source>
</evidence>
<name>A0ABU9LKM9_9BACL</name>
<comment type="caution">
    <text evidence="7">The sequence shown here is derived from an EMBL/GenBank/DDBJ whole genome shotgun (WGS) entry which is preliminary data.</text>
</comment>
<dbReference type="Gene3D" id="3.40.1710.10">
    <property type="entry name" value="abc type-2 transporter like domain"/>
    <property type="match status" value="1"/>
</dbReference>